<dbReference type="Proteomes" id="UP000316541">
    <property type="component" value="Unassembled WGS sequence"/>
</dbReference>
<feature type="compositionally biased region" description="Low complexity" evidence="1">
    <location>
        <begin position="83"/>
        <end position="102"/>
    </location>
</feature>
<evidence type="ECO:0000256" key="1">
    <source>
        <dbReference type="SAM" id="MobiDB-lite"/>
    </source>
</evidence>
<organism evidence="2 3">
    <name type="scientific">Microbispora hainanensis</name>
    <dbReference type="NCBI Taxonomy" id="568844"/>
    <lineage>
        <taxon>Bacteria</taxon>
        <taxon>Bacillati</taxon>
        <taxon>Actinomycetota</taxon>
        <taxon>Actinomycetes</taxon>
        <taxon>Streptosporangiales</taxon>
        <taxon>Streptosporangiaceae</taxon>
        <taxon>Microbispora</taxon>
    </lineage>
</organism>
<evidence type="ECO:0000313" key="2">
    <source>
        <dbReference type="EMBL" id="TQS20250.1"/>
    </source>
</evidence>
<comment type="caution">
    <text evidence="2">The sequence shown here is derived from an EMBL/GenBank/DDBJ whole genome shotgun (WGS) entry which is preliminary data.</text>
</comment>
<feature type="compositionally biased region" description="Low complexity" evidence="1">
    <location>
        <begin position="10"/>
        <end position="24"/>
    </location>
</feature>
<proteinExistence type="predicted"/>
<dbReference type="AlphaFoldDB" id="A0A544YU23"/>
<sequence>MTTTVRHRAPASPGGRSPGVGSSATNRVSPDVRLDHSPAGSPHSVWYSSSGVSWVTWTTTSAPSSGIVTLGVPPSAPFAPDGSRQPTARPSPSRAAAPGQSRGTPTRVVLVITGVSWPRSATATDVSTHDERGGPNPQDVSSASAGRGLSAHRPSTTRMSSATAMGLVPAFVVRRRTTDLPYAIAPEG</sequence>
<evidence type="ECO:0000313" key="3">
    <source>
        <dbReference type="Proteomes" id="UP000316541"/>
    </source>
</evidence>
<protein>
    <submittedName>
        <fullName evidence="2">Uncharacterized protein</fullName>
    </submittedName>
</protein>
<name>A0A544YU23_9ACTN</name>
<gene>
    <name evidence="2" type="ORF">FLX08_16910</name>
</gene>
<feature type="region of interest" description="Disordered" evidence="1">
    <location>
        <begin position="63"/>
        <end position="106"/>
    </location>
</feature>
<accession>A0A544YU23</accession>
<feature type="region of interest" description="Disordered" evidence="1">
    <location>
        <begin position="1"/>
        <end position="46"/>
    </location>
</feature>
<dbReference type="EMBL" id="VIRM01000018">
    <property type="protein sequence ID" value="TQS20250.1"/>
    <property type="molecule type" value="Genomic_DNA"/>
</dbReference>
<feature type="region of interest" description="Disordered" evidence="1">
    <location>
        <begin position="121"/>
        <end position="161"/>
    </location>
</feature>
<reference evidence="2 3" key="1">
    <citation type="submission" date="2019-07" db="EMBL/GenBank/DDBJ databases">
        <title>Microbispora hainanensis DSM 45428.</title>
        <authorList>
            <person name="Thawai C."/>
        </authorList>
    </citation>
    <scope>NUCLEOTIDE SEQUENCE [LARGE SCALE GENOMIC DNA]</scope>
    <source>
        <strain evidence="2 3">DSM 45428</strain>
    </source>
</reference>